<dbReference type="Gene3D" id="1.20.5.1700">
    <property type="match status" value="1"/>
</dbReference>
<dbReference type="HOGENOM" id="CLU_000545_0_0_1"/>
<feature type="compositionally biased region" description="Low complexity" evidence="8">
    <location>
        <begin position="84"/>
        <end position="105"/>
    </location>
</feature>
<gene>
    <name evidence="10" type="primary">LOC100084468</name>
</gene>
<feature type="region of interest" description="Disordered" evidence="8">
    <location>
        <begin position="300"/>
        <end position="321"/>
    </location>
</feature>
<feature type="region of interest" description="Disordered" evidence="8">
    <location>
        <begin position="263"/>
        <end position="283"/>
    </location>
</feature>
<dbReference type="Bgee" id="ENSOANG00000030444">
    <property type="expression patterns" value="Expressed in heart and 8 other cell types or tissues"/>
</dbReference>
<accession>K7EFB6</accession>
<evidence type="ECO:0000256" key="6">
    <source>
        <dbReference type="ARBA" id="ARBA00023212"/>
    </source>
</evidence>
<dbReference type="AlphaFoldDB" id="K7EFB6"/>
<keyword evidence="4" id="KW-0597">Phosphoprotein</keyword>
<dbReference type="PANTHER" id="PTHR13924">
    <property type="entry name" value="TRANSFORMING ACIDIC COILED-COIL CONTAINING PROTEIN 1/2"/>
    <property type="match status" value="1"/>
</dbReference>
<feature type="compositionally biased region" description="Polar residues" evidence="8">
    <location>
        <begin position="272"/>
        <end position="282"/>
    </location>
</feature>
<dbReference type="GeneTree" id="ENSGT00940000157052"/>
<keyword evidence="3" id="KW-0963">Cytoplasm</keyword>
<evidence type="ECO:0000313" key="11">
    <source>
        <dbReference type="Proteomes" id="UP000002279"/>
    </source>
</evidence>
<dbReference type="FunFam" id="1.20.5.1700:FF:000001">
    <property type="entry name" value="Transforming acidic coiled-coil-containing protein 1 isoform 2"/>
    <property type="match status" value="1"/>
</dbReference>
<evidence type="ECO:0000256" key="1">
    <source>
        <dbReference type="ARBA" id="ARBA00004245"/>
    </source>
</evidence>
<sequence>MPLRRPKPKKIVEKLDNTPNSPTKSPAEPNDIPVSKGSYTFDIDKWDDPNFNPFSSTTKMQESPKLPQQTYSFDPNTCDDSIDPFKSSSKIPSSPSKSPASFEISANATETNGMEGDNLNKPAKKKKTPLKTDTFRVKKSPKRSPLSDPPSQDPTPLPTPETPPVITTVAHATDEEKLAVTNQKWTCMAVDLEADKQDYPQPSDLSTFVNETKFDSPTDELDYSNSYEIEYMEKIGSSLPRDDGTPKKQSLYLMFEAPQDTLLQSPPVRLSDSPTPCSGSSFEETEAQMNAGVKIHHPTARMLAPNQETSSQAPEKSKQKELESIALGTASDAIELIEATVPADASISKTALYSRIGTSEPEKKTGFLYQQTDLNSALQIARAEIVTKEREVSEWKDKYEESRGEVMEMRKIVAEYEKTIAQMIEDEQREKSVSHHTVQQLIVEKEQALADLNSVEKSLADLFRRYEKMKEVLEGFRKNEEVLKKCAQEYLSRVKKEEQRYQALKIHAEEKLDRANAEIAQVRGKAQQEQAAYQASLRKEQLKVDALERTLEQKNKEIEELTKICDELIAKMGKS</sequence>
<reference evidence="10" key="2">
    <citation type="submission" date="2025-09" db="UniProtKB">
        <authorList>
            <consortium name="Ensembl"/>
        </authorList>
    </citation>
    <scope>IDENTIFICATION</scope>
    <source>
        <strain evidence="10">Glennie</strain>
    </source>
</reference>
<dbReference type="GO" id="GO:0007052">
    <property type="term" value="P:mitotic spindle organization"/>
    <property type="evidence" value="ECO:0007669"/>
    <property type="project" value="InterPro"/>
</dbReference>
<dbReference type="eggNOG" id="ENOG502QUT1">
    <property type="taxonomic scope" value="Eukaryota"/>
</dbReference>
<dbReference type="PANTHER" id="PTHR13924:SF11">
    <property type="entry name" value="TRANSFORMING ACIDIC COILED-COIL-CONTAINING PROTEIN 2"/>
    <property type="match status" value="1"/>
</dbReference>
<evidence type="ECO:0000259" key="9">
    <source>
        <dbReference type="Pfam" id="PF05010"/>
    </source>
</evidence>
<dbReference type="Ensembl" id="ENSOANT00000041471.2">
    <property type="protein sequence ID" value="ENSOANP00000032223.2"/>
    <property type="gene ID" value="ENSOANG00000030444.2"/>
</dbReference>
<dbReference type="Proteomes" id="UP000002279">
    <property type="component" value="Unplaced"/>
</dbReference>
<keyword evidence="6" id="KW-0206">Cytoskeleton</keyword>
<feature type="compositionally biased region" description="Polar residues" evidence="8">
    <location>
        <begin position="52"/>
        <end position="75"/>
    </location>
</feature>
<proteinExistence type="inferred from homology"/>
<dbReference type="STRING" id="9258.ENSOANP00000032223"/>
<feature type="region of interest" description="Disordered" evidence="8">
    <location>
        <begin position="197"/>
        <end position="221"/>
    </location>
</feature>
<feature type="coiled-coil region" evidence="7">
    <location>
        <begin position="378"/>
        <end position="571"/>
    </location>
</feature>
<comment type="similarity">
    <text evidence="2">Belongs to the TACC family.</text>
</comment>
<evidence type="ECO:0000256" key="7">
    <source>
        <dbReference type="SAM" id="Coils"/>
    </source>
</evidence>
<keyword evidence="11" id="KW-1185">Reference proteome</keyword>
<dbReference type="GO" id="GO:0005856">
    <property type="term" value="C:cytoskeleton"/>
    <property type="evidence" value="ECO:0007669"/>
    <property type="project" value="UniProtKB-SubCell"/>
</dbReference>
<reference evidence="10" key="1">
    <citation type="submission" date="2025-08" db="UniProtKB">
        <authorList>
            <consortium name="Ensembl"/>
        </authorList>
    </citation>
    <scope>IDENTIFICATION</scope>
    <source>
        <strain evidence="10">Glennie</strain>
    </source>
</reference>
<protein>
    <recommendedName>
        <fullName evidence="9">Transforming acidic coiled-coil-containing protein C-terminal domain-containing protein</fullName>
    </recommendedName>
</protein>
<evidence type="ECO:0000256" key="3">
    <source>
        <dbReference type="ARBA" id="ARBA00022490"/>
    </source>
</evidence>
<feature type="domain" description="Transforming acidic coiled-coil-containing protein C-terminal" evidence="9">
    <location>
        <begin position="369"/>
        <end position="569"/>
    </location>
</feature>
<dbReference type="Pfam" id="PF05010">
    <property type="entry name" value="TACC_C"/>
    <property type="match status" value="1"/>
</dbReference>
<feature type="compositionally biased region" description="Pro residues" evidence="8">
    <location>
        <begin position="147"/>
        <end position="163"/>
    </location>
</feature>
<organism evidence="10 11">
    <name type="scientific">Ornithorhynchus anatinus</name>
    <name type="common">Duckbill platypus</name>
    <dbReference type="NCBI Taxonomy" id="9258"/>
    <lineage>
        <taxon>Eukaryota</taxon>
        <taxon>Metazoa</taxon>
        <taxon>Chordata</taxon>
        <taxon>Craniata</taxon>
        <taxon>Vertebrata</taxon>
        <taxon>Euteleostomi</taxon>
        <taxon>Mammalia</taxon>
        <taxon>Monotremata</taxon>
        <taxon>Ornithorhynchidae</taxon>
        <taxon>Ornithorhynchus</taxon>
    </lineage>
</organism>
<evidence type="ECO:0000256" key="8">
    <source>
        <dbReference type="SAM" id="MobiDB-lite"/>
    </source>
</evidence>
<feature type="region of interest" description="Disordered" evidence="8">
    <location>
        <begin position="1"/>
        <end position="165"/>
    </location>
</feature>
<dbReference type="InterPro" id="IPR039915">
    <property type="entry name" value="TACC"/>
</dbReference>
<keyword evidence="5 7" id="KW-0175">Coiled coil</keyword>
<name>K7EFB6_ORNAN</name>
<evidence type="ECO:0000313" key="10">
    <source>
        <dbReference type="Ensembl" id="ENSOANP00000032223.2"/>
    </source>
</evidence>
<comment type="subcellular location">
    <subcellularLocation>
        <location evidence="1">Cytoplasm</location>
        <location evidence="1">Cytoskeleton</location>
    </subcellularLocation>
</comment>
<dbReference type="InterPro" id="IPR007707">
    <property type="entry name" value="TACC_C"/>
</dbReference>
<evidence type="ECO:0000256" key="2">
    <source>
        <dbReference type="ARBA" id="ARBA00009423"/>
    </source>
</evidence>
<evidence type="ECO:0000256" key="4">
    <source>
        <dbReference type="ARBA" id="ARBA00022553"/>
    </source>
</evidence>
<evidence type="ECO:0000256" key="5">
    <source>
        <dbReference type="ARBA" id="ARBA00023054"/>
    </source>
</evidence>